<comment type="caution">
    <text evidence="1">The sequence shown here is derived from an EMBL/GenBank/DDBJ whole genome shotgun (WGS) entry which is preliminary data.</text>
</comment>
<accession>A0AAV4SNU1</accession>
<gene>
    <name evidence="1" type="ORF">CDAR_88731</name>
</gene>
<evidence type="ECO:0000313" key="1">
    <source>
        <dbReference type="EMBL" id="GIY34145.1"/>
    </source>
</evidence>
<proteinExistence type="predicted"/>
<sequence>MHRCLNFYLSSQNGNSNRAPNLKCRDISSASSLILSALESWIYLKKSSHIISLGFKGNLIPDLANDFHFTLRNPIGHEEVKKKIIPLGVNTSFSAIFRPLSYFLEAKKQKKIRESRKRDKNENISKKIPRWGNNTRKVKQAQKIVWEGRQVIFLVNSTSPSY</sequence>
<name>A0AAV4SNU1_9ARAC</name>
<organism evidence="1 2">
    <name type="scientific">Caerostris darwini</name>
    <dbReference type="NCBI Taxonomy" id="1538125"/>
    <lineage>
        <taxon>Eukaryota</taxon>
        <taxon>Metazoa</taxon>
        <taxon>Ecdysozoa</taxon>
        <taxon>Arthropoda</taxon>
        <taxon>Chelicerata</taxon>
        <taxon>Arachnida</taxon>
        <taxon>Araneae</taxon>
        <taxon>Araneomorphae</taxon>
        <taxon>Entelegynae</taxon>
        <taxon>Araneoidea</taxon>
        <taxon>Araneidae</taxon>
        <taxon>Caerostris</taxon>
    </lineage>
</organism>
<reference evidence="1 2" key="1">
    <citation type="submission" date="2021-06" db="EMBL/GenBank/DDBJ databases">
        <title>Caerostris darwini draft genome.</title>
        <authorList>
            <person name="Kono N."/>
            <person name="Arakawa K."/>
        </authorList>
    </citation>
    <scope>NUCLEOTIDE SEQUENCE [LARGE SCALE GENOMIC DNA]</scope>
</reference>
<protein>
    <submittedName>
        <fullName evidence="1">Uncharacterized protein</fullName>
    </submittedName>
</protein>
<dbReference type="Proteomes" id="UP001054837">
    <property type="component" value="Unassembled WGS sequence"/>
</dbReference>
<evidence type="ECO:0000313" key="2">
    <source>
        <dbReference type="Proteomes" id="UP001054837"/>
    </source>
</evidence>
<keyword evidence="2" id="KW-1185">Reference proteome</keyword>
<dbReference type="AlphaFoldDB" id="A0AAV4SNU1"/>
<dbReference type="EMBL" id="BPLQ01008033">
    <property type="protein sequence ID" value="GIY34145.1"/>
    <property type="molecule type" value="Genomic_DNA"/>
</dbReference>